<dbReference type="InterPro" id="IPR020084">
    <property type="entry name" value="NUDIX_hydrolase_CS"/>
</dbReference>
<name>A0A328NZM4_9ACTN</name>
<organism evidence="3 4">
    <name type="scientific">Micromonospora saelicesensis</name>
    <dbReference type="NCBI Taxonomy" id="285676"/>
    <lineage>
        <taxon>Bacteria</taxon>
        <taxon>Bacillati</taxon>
        <taxon>Actinomycetota</taxon>
        <taxon>Actinomycetes</taxon>
        <taxon>Micromonosporales</taxon>
        <taxon>Micromonosporaceae</taxon>
        <taxon>Micromonospora</taxon>
    </lineage>
</organism>
<feature type="domain" description="Nudix hydrolase" evidence="2">
    <location>
        <begin position="3"/>
        <end position="139"/>
    </location>
</feature>
<evidence type="ECO:0000259" key="2">
    <source>
        <dbReference type="PROSITE" id="PS51462"/>
    </source>
</evidence>
<dbReference type="RefSeq" id="WP_112673865.1">
    <property type="nucleotide sequence ID" value="NZ_PYAG01000003.1"/>
</dbReference>
<dbReference type="InterPro" id="IPR051325">
    <property type="entry name" value="Nudix_hydrolase_domain"/>
</dbReference>
<dbReference type="Gene3D" id="3.90.79.10">
    <property type="entry name" value="Nucleoside Triphosphate Pyrophosphohydrolase"/>
    <property type="match status" value="1"/>
</dbReference>
<dbReference type="Pfam" id="PF00293">
    <property type="entry name" value="NUDIX"/>
    <property type="match status" value="1"/>
</dbReference>
<evidence type="ECO:0000313" key="3">
    <source>
        <dbReference type="EMBL" id="RAO38334.1"/>
    </source>
</evidence>
<dbReference type="GO" id="GO:0006167">
    <property type="term" value="P:AMP biosynthetic process"/>
    <property type="evidence" value="ECO:0007669"/>
    <property type="project" value="TreeGrafter"/>
</dbReference>
<accession>A0A328NZM4</accession>
<dbReference type="PROSITE" id="PS00893">
    <property type="entry name" value="NUDIX_BOX"/>
    <property type="match status" value="1"/>
</dbReference>
<comment type="caution">
    <text evidence="3">The sequence shown here is derived from an EMBL/GenBank/DDBJ whole genome shotgun (WGS) entry which is preliminary data.</text>
</comment>
<dbReference type="GO" id="GO:0006754">
    <property type="term" value="P:ATP biosynthetic process"/>
    <property type="evidence" value="ECO:0007669"/>
    <property type="project" value="TreeGrafter"/>
</dbReference>
<gene>
    <name evidence="3" type="ORF">PSN13_00799</name>
</gene>
<dbReference type="PROSITE" id="PS51462">
    <property type="entry name" value="NUDIX"/>
    <property type="match status" value="1"/>
</dbReference>
<keyword evidence="1" id="KW-0378">Hydrolase</keyword>
<dbReference type="SUPFAM" id="SSF55811">
    <property type="entry name" value="Nudix"/>
    <property type="match status" value="1"/>
</dbReference>
<dbReference type="InterPro" id="IPR000086">
    <property type="entry name" value="NUDIX_hydrolase_dom"/>
</dbReference>
<dbReference type="SUPFAM" id="SSF81301">
    <property type="entry name" value="Nucleotidyltransferase"/>
    <property type="match status" value="1"/>
</dbReference>
<evidence type="ECO:0000256" key="1">
    <source>
        <dbReference type="ARBA" id="ARBA00022801"/>
    </source>
</evidence>
<reference evidence="3 4" key="1">
    <citation type="submission" date="2018-03" db="EMBL/GenBank/DDBJ databases">
        <title>Defining the species Micromonospora saelicesensis and Micromonospora noduli under the framework of genomics.</title>
        <authorList>
            <person name="Riesco R."/>
            <person name="Trujillo M.E."/>
        </authorList>
    </citation>
    <scope>NUCLEOTIDE SEQUENCE [LARGE SCALE GENOMIC DNA]</scope>
    <source>
        <strain evidence="3 4">PSN13</strain>
    </source>
</reference>
<dbReference type="InterPro" id="IPR043519">
    <property type="entry name" value="NT_sf"/>
</dbReference>
<dbReference type="AlphaFoldDB" id="A0A328NZM4"/>
<protein>
    <recommendedName>
        <fullName evidence="2">Nudix hydrolase domain-containing protein</fullName>
    </recommendedName>
</protein>
<dbReference type="Proteomes" id="UP000249419">
    <property type="component" value="Unassembled WGS sequence"/>
</dbReference>
<evidence type="ECO:0000313" key="4">
    <source>
        <dbReference type="Proteomes" id="UP000249419"/>
    </source>
</evidence>
<dbReference type="PANTHER" id="PTHR21340">
    <property type="entry name" value="DIADENOSINE 5,5-P1,P4-TETRAPHOSPHATE PYROPHOSPHOHYDROLASE MUTT"/>
    <property type="match status" value="1"/>
</dbReference>
<dbReference type="PANTHER" id="PTHR21340:SF0">
    <property type="entry name" value="BIS(5'-NUCLEOSYL)-TETRAPHOSPHATASE [ASYMMETRICAL]"/>
    <property type="match status" value="1"/>
</dbReference>
<dbReference type="InterPro" id="IPR015797">
    <property type="entry name" value="NUDIX_hydrolase-like_dom_sf"/>
</dbReference>
<sequence>MTRRYASAGAVVATGDLSFPQVLLLDQVRKTGERQTVAPKGRLEPGEAPLLAARREVAEEAGLTDTHYSAYLGQEAYTFTDNDGTPAAKVVDWFLFSTSTTTTTPARDEGFVQARWLEASAARQAASHPQFQQVLDRALAVITWRAAHPLPFSRNLSYLVNQVAAEAEAVIAAHPDAGVGLCGSAARGDFIEGWSDVDFIAWNLPPTSAAATSLHEIVSEAARRHGSRASLHLADSHGGDARRLGPLYDMKMREVLRRVGLDTAVIAGATAPTPAATSELTDLAGDVGVLHEFAVARLAASHHTASEREDTARRVLSVLSSACRLLVAHRAPEVGLRLPEVVEALRDWPGTELRSLLEDYDAYRRAGADDVAQADRLAARVPGALVAVRSMLEESASL</sequence>
<dbReference type="EMBL" id="PYAG01000003">
    <property type="protein sequence ID" value="RAO38334.1"/>
    <property type="molecule type" value="Genomic_DNA"/>
</dbReference>
<proteinExistence type="predicted"/>
<dbReference type="GO" id="GO:0004081">
    <property type="term" value="F:bis(5'-nucleosyl)-tetraphosphatase (asymmetrical) activity"/>
    <property type="evidence" value="ECO:0007669"/>
    <property type="project" value="TreeGrafter"/>
</dbReference>